<name>A0ABD1V6H8_9LAMI</name>
<dbReference type="EMBL" id="JBFOLK010000002">
    <property type="protein sequence ID" value="KAL2532493.1"/>
    <property type="molecule type" value="Genomic_DNA"/>
</dbReference>
<sequence>MATSKRQFEDRVGVVEARIEEMYGGMQGEMGSIKNDLGQLLGKLMIIEKIEQFLEKLGANNNVEYRSRVKRIQPESSNTPTHFHQRDSGENHRRELSPDQQKGAPRS</sequence>
<comment type="caution">
    <text evidence="2">The sequence shown here is derived from an EMBL/GenBank/DDBJ whole genome shotgun (WGS) entry which is preliminary data.</text>
</comment>
<gene>
    <name evidence="2" type="ORF">Adt_05844</name>
</gene>
<feature type="region of interest" description="Disordered" evidence="1">
    <location>
        <begin position="68"/>
        <end position="107"/>
    </location>
</feature>
<dbReference type="AlphaFoldDB" id="A0ABD1V6H8"/>
<evidence type="ECO:0000256" key="1">
    <source>
        <dbReference type="SAM" id="MobiDB-lite"/>
    </source>
</evidence>
<organism evidence="2 3">
    <name type="scientific">Abeliophyllum distichum</name>
    <dbReference type="NCBI Taxonomy" id="126358"/>
    <lineage>
        <taxon>Eukaryota</taxon>
        <taxon>Viridiplantae</taxon>
        <taxon>Streptophyta</taxon>
        <taxon>Embryophyta</taxon>
        <taxon>Tracheophyta</taxon>
        <taxon>Spermatophyta</taxon>
        <taxon>Magnoliopsida</taxon>
        <taxon>eudicotyledons</taxon>
        <taxon>Gunneridae</taxon>
        <taxon>Pentapetalae</taxon>
        <taxon>asterids</taxon>
        <taxon>lamiids</taxon>
        <taxon>Lamiales</taxon>
        <taxon>Oleaceae</taxon>
        <taxon>Forsythieae</taxon>
        <taxon>Abeliophyllum</taxon>
    </lineage>
</organism>
<evidence type="ECO:0000313" key="3">
    <source>
        <dbReference type="Proteomes" id="UP001604336"/>
    </source>
</evidence>
<evidence type="ECO:0000313" key="2">
    <source>
        <dbReference type="EMBL" id="KAL2532493.1"/>
    </source>
</evidence>
<keyword evidence="3" id="KW-1185">Reference proteome</keyword>
<accession>A0ABD1V6H8</accession>
<proteinExistence type="predicted"/>
<reference evidence="3" key="1">
    <citation type="submission" date="2024-07" db="EMBL/GenBank/DDBJ databases">
        <title>Two chromosome-level genome assemblies of Korean endemic species Abeliophyllum distichum and Forsythia ovata (Oleaceae).</title>
        <authorList>
            <person name="Jang H."/>
        </authorList>
    </citation>
    <scope>NUCLEOTIDE SEQUENCE [LARGE SCALE GENOMIC DNA]</scope>
</reference>
<protein>
    <submittedName>
        <fullName evidence="2">Uncharacterized protein</fullName>
    </submittedName>
</protein>
<dbReference type="Proteomes" id="UP001604336">
    <property type="component" value="Unassembled WGS sequence"/>
</dbReference>
<feature type="compositionally biased region" description="Basic and acidic residues" evidence="1">
    <location>
        <begin position="84"/>
        <end position="97"/>
    </location>
</feature>